<dbReference type="GeneID" id="28248944"/>
<dbReference type="OrthoDB" id="7861257at2"/>
<dbReference type="RefSeq" id="WP_005650018.1">
    <property type="nucleotide sequence ID" value="NZ_CP015230.1"/>
</dbReference>
<evidence type="ECO:0000313" key="2">
    <source>
        <dbReference type="EMBL" id="ANP39898.1"/>
    </source>
</evidence>
<proteinExistence type="predicted"/>
<dbReference type="STRING" id="1265309.K529_003890"/>
<accession>A0A1B1A075</accession>
<dbReference type="EMBL" id="CP015230">
    <property type="protein sequence ID" value="ANP39898.1"/>
    <property type="molecule type" value="Genomic_DNA"/>
</dbReference>
<protein>
    <recommendedName>
        <fullName evidence="4">Mu-like prophage FluMu N-terminal domain-containing protein</fullName>
    </recommendedName>
</protein>
<dbReference type="AlphaFoldDB" id="A0A1B1A075"/>
<evidence type="ECO:0008006" key="4">
    <source>
        <dbReference type="Google" id="ProtNLM"/>
    </source>
</evidence>
<evidence type="ECO:0000256" key="1">
    <source>
        <dbReference type="SAM" id="MobiDB-lite"/>
    </source>
</evidence>
<name>A0A1B1A075_9RHOB</name>
<organism evidence="2 3">
    <name type="scientific">Tritonibacter mobilis F1926</name>
    <dbReference type="NCBI Taxonomy" id="1265309"/>
    <lineage>
        <taxon>Bacteria</taxon>
        <taxon>Pseudomonadati</taxon>
        <taxon>Pseudomonadota</taxon>
        <taxon>Alphaproteobacteria</taxon>
        <taxon>Rhodobacterales</taxon>
        <taxon>Paracoccaceae</taxon>
        <taxon>Tritonibacter</taxon>
    </lineage>
</organism>
<evidence type="ECO:0000313" key="3">
    <source>
        <dbReference type="Proteomes" id="UP000013243"/>
    </source>
</evidence>
<feature type="compositionally biased region" description="Basic and acidic residues" evidence="1">
    <location>
        <begin position="26"/>
        <end position="36"/>
    </location>
</feature>
<dbReference type="SUPFAM" id="SSF160059">
    <property type="entry name" value="PriA/YqbF domain"/>
    <property type="match status" value="1"/>
</dbReference>
<dbReference type="KEGG" id="rmb:K529_003890"/>
<sequence length="171" mass="17913">MSERDDLKARAQELNLEFAANLSTPKLKELIAEAEAKPASGGGDTGEDQDNGGDTSAPGSGGEADTVTPPAGDSEKNPFEGALIQAAMSAGDVTITDAGEATATADATPPEFHGRKFLRVLGPQQGFRRAGRRFGPKPIDIPLDELSKAEELALKAEPRLITTYHVEGVDK</sequence>
<reference evidence="2 3" key="1">
    <citation type="journal article" date="2016" name="ISME J.">
        <title>Global occurrence and heterogeneity of the Roseobacter-clade species Ruegeria mobilis.</title>
        <authorList>
            <person name="Sonnenschein E."/>
            <person name="Gram L."/>
        </authorList>
    </citation>
    <scope>NUCLEOTIDE SEQUENCE [LARGE SCALE GENOMIC DNA]</scope>
    <source>
        <strain evidence="2 3">F1926</strain>
    </source>
</reference>
<feature type="region of interest" description="Disordered" evidence="1">
    <location>
        <begin position="21"/>
        <end position="85"/>
    </location>
</feature>
<gene>
    <name evidence="2" type="ORF">K529_003890</name>
</gene>
<dbReference type="Proteomes" id="UP000013243">
    <property type="component" value="Chromosome"/>
</dbReference>